<gene>
    <name evidence="4" type="ORF">MUU45_000973</name>
</gene>
<keyword evidence="5" id="KW-1185">Reference proteome</keyword>
<dbReference type="EMBL" id="JALJCU010000018">
    <property type="protein sequence ID" value="MCQ9121438.1"/>
    <property type="molecule type" value="Genomic_DNA"/>
</dbReference>
<reference evidence="4 5" key="1">
    <citation type="journal article" date="2022" name="Microbiol. Spectr.">
        <title>Microbiota of the Pregnant Mouse: Characterization of the Bacterial Communities in the Oral Cavity, Lung, Intestine, and Vagina through Culture and DNA Sequencing.</title>
        <authorList>
            <person name="Greenberg J.M."/>
            <person name="Romero R."/>
            <person name="Winters A.D."/>
            <person name="Galaz J."/>
            <person name="Garcia-Flores V."/>
            <person name="Arenas-Hernandez M."/>
            <person name="Panzer J."/>
            <person name="Shaffer Z."/>
            <person name="Kracht D.J."/>
            <person name="Gomez-Lopez N."/>
            <person name="Theis K.R."/>
        </authorList>
    </citation>
    <scope>NUCLEOTIDE SEQUENCE [LARGE SCALE GENOMIC DNA]</scope>
    <source>
        <strain evidence="4 5">MAC-C1-H1</strain>
    </source>
</reference>
<proteinExistence type="predicted"/>
<sequence>MKNNLDKETQRVLNRYQELYDSDLSLQVISASSEGDISLLKTLFDEKKLDIFAVTSDKWNWLHQILVLCTTYIPPKMSVEFFIKNGVEINAQDIYGMTPLHYAMRGKNVDAAIALLNAGADPNIPNIDNVTPLSLIGYLPNRLDILELMLEKGANVNHLINEGETILESYIPSEDEPYLLPIYNLMKKYA</sequence>
<evidence type="ECO:0000256" key="3">
    <source>
        <dbReference type="PROSITE-ProRule" id="PRU00023"/>
    </source>
</evidence>
<evidence type="ECO:0000313" key="5">
    <source>
        <dbReference type="Proteomes" id="UP001206350"/>
    </source>
</evidence>
<name>A0AAW5LBL7_9PAST</name>
<dbReference type="PRINTS" id="PR01415">
    <property type="entry name" value="ANKYRIN"/>
</dbReference>
<dbReference type="InterPro" id="IPR036770">
    <property type="entry name" value="Ankyrin_rpt-contain_sf"/>
</dbReference>
<keyword evidence="2 3" id="KW-0040">ANK repeat</keyword>
<comment type="caution">
    <text evidence="4">The sequence shown here is derived from an EMBL/GenBank/DDBJ whole genome shotgun (WGS) entry which is preliminary data.</text>
</comment>
<evidence type="ECO:0000256" key="1">
    <source>
        <dbReference type="ARBA" id="ARBA00022737"/>
    </source>
</evidence>
<evidence type="ECO:0000256" key="2">
    <source>
        <dbReference type="ARBA" id="ARBA00023043"/>
    </source>
</evidence>
<dbReference type="PANTHER" id="PTHR24180">
    <property type="entry name" value="CYCLIN-DEPENDENT KINASE INHIBITOR 2C-RELATED"/>
    <property type="match status" value="1"/>
</dbReference>
<dbReference type="SMART" id="SM00248">
    <property type="entry name" value="ANK"/>
    <property type="match status" value="3"/>
</dbReference>
<dbReference type="Proteomes" id="UP001206350">
    <property type="component" value="Unassembled WGS sequence"/>
</dbReference>
<dbReference type="PANTHER" id="PTHR24180:SF45">
    <property type="entry name" value="POLY [ADP-RIBOSE] POLYMERASE TANKYRASE"/>
    <property type="match status" value="1"/>
</dbReference>
<protein>
    <submittedName>
        <fullName evidence="4">Ankyrin repeat domain-containing protein</fullName>
    </submittedName>
</protein>
<dbReference type="InterPro" id="IPR002110">
    <property type="entry name" value="Ankyrin_rpt"/>
</dbReference>
<keyword evidence="1" id="KW-0677">Repeat</keyword>
<dbReference type="InterPro" id="IPR051637">
    <property type="entry name" value="Ank_repeat_dom-contain_49"/>
</dbReference>
<feature type="repeat" description="ANK" evidence="3">
    <location>
        <begin position="95"/>
        <end position="127"/>
    </location>
</feature>
<dbReference type="PROSITE" id="PS50297">
    <property type="entry name" value="ANK_REP_REGION"/>
    <property type="match status" value="1"/>
</dbReference>
<dbReference type="PROSITE" id="PS50088">
    <property type="entry name" value="ANK_REPEAT"/>
    <property type="match status" value="1"/>
</dbReference>
<accession>A0AAW5LBL7</accession>
<dbReference type="Pfam" id="PF12796">
    <property type="entry name" value="Ank_2"/>
    <property type="match status" value="1"/>
</dbReference>
<dbReference type="SUPFAM" id="SSF48403">
    <property type="entry name" value="Ankyrin repeat"/>
    <property type="match status" value="1"/>
</dbReference>
<dbReference type="Gene3D" id="1.25.40.20">
    <property type="entry name" value="Ankyrin repeat-containing domain"/>
    <property type="match status" value="1"/>
</dbReference>
<organism evidence="4 5">
    <name type="scientific">Rodentibacter pneumotropicus</name>
    <dbReference type="NCBI Taxonomy" id="758"/>
    <lineage>
        <taxon>Bacteria</taxon>
        <taxon>Pseudomonadati</taxon>
        <taxon>Pseudomonadota</taxon>
        <taxon>Gammaproteobacteria</taxon>
        <taxon>Pasteurellales</taxon>
        <taxon>Pasteurellaceae</taxon>
        <taxon>Rodentibacter</taxon>
    </lineage>
</organism>
<dbReference type="RefSeq" id="WP_077665715.1">
    <property type="nucleotide sequence ID" value="NZ_MKZZ01000027.1"/>
</dbReference>
<evidence type="ECO:0000313" key="4">
    <source>
        <dbReference type="EMBL" id="MCQ9121438.1"/>
    </source>
</evidence>
<dbReference type="AlphaFoldDB" id="A0AAW5LBL7"/>